<proteinExistence type="predicted"/>
<dbReference type="SMART" id="SM00382">
    <property type="entry name" value="AAA"/>
    <property type="match status" value="1"/>
</dbReference>
<dbReference type="PANTHER" id="PTHR42794:SF1">
    <property type="entry name" value="HEMIN IMPORT ATP-BINDING PROTEIN HMUV"/>
    <property type="match status" value="1"/>
</dbReference>
<dbReference type="InterPro" id="IPR003593">
    <property type="entry name" value="AAA+_ATPase"/>
</dbReference>
<dbReference type="GO" id="GO:0016887">
    <property type="term" value="F:ATP hydrolysis activity"/>
    <property type="evidence" value="ECO:0007669"/>
    <property type="project" value="InterPro"/>
</dbReference>
<keyword evidence="8" id="KW-1185">Reference proteome</keyword>
<dbReference type="EMBL" id="FWFK01000003">
    <property type="protein sequence ID" value="SLN39076.1"/>
    <property type="molecule type" value="Genomic_DNA"/>
</dbReference>
<dbReference type="PROSITE" id="PS50893">
    <property type="entry name" value="ABC_TRANSPORTER_2"/>
    <property type="match status" value="1"/>
</dbReference>
<evidence type="ECO:0000256" key="5">
    <source>
        <dbReference type="ARBA" id="ARBA00037066"/>
    </source>
</evidence>
<dbReference type="EC" id="3.6.3.-" evidence="7"/>
<sequence length="257" mass="27234">MIDVRDVTLRLGGKALLEDVSLACAAGSLTVLVGPNGAGKSTLLSVIAGDMAPDTGAVALAGRPLGQTRVRDLAQVRSVFPQGSEIRFGYPVEEVVAMGRAFRDLPPHADRAAIDTAMARSEIAHMAYRNAQTLSGGEQARTTFARVVVQETEVVLLDEPTAALDLRHQERVLASASEMARAGATVLAVLHDLNLASAYADRIVLMSGGRIVGEGAPWDVLTAERISTVYRQPVCVIRHPERGCPVVLTTSKEDACV</sequence>
<dbReference type="Proteomes" id="UP000193570">
    <property type="component" value="Unassembled WGS sequence"/>
</dbReference>
<evidence type="ECO:0000256" key="4">
    <source>
        <dbReference type="ARBA" id="ARBA00022967"/>
    </source>
</evidence>
<feature type="domain" description="ABC transporter" evidence="6">
    <location>
        <begin position="2"/>
        <end position="233"/>
    </location>
</feature>
<dbReference type="RefSeq" id="WP_085791898.1">
    <property type="nucleotide sequence ID" value="NZ_FWFK01000003.1"/>
</dbReference>
<gene>
    <name evidence="7" type="primary">hmuV</name>
    <name evidence="7" type="ORF">ROJ8625_01823</name>
</gene>
<accession>A0A1X6Z2P8</accession>
<evidence type="ECO:0000313" key="7">
    <source>
        <dbReference type="EMBL" id="SLN39076.1"/>
    </source>
</evidence>
<keyword evidence="2" id="KW-0547">Nucleotide-binding</keyword>
<keyword evidence="1" id="KW-0813">Transport</keyword>
<evidence type="ECO:0000313" key="8">
    <source>
        <dbReference type="Proteomes" id="UP000193570"/>
    </source>
</evidence>
<keyword evidence="4" id="KW-1278">Translocase</keyword>
<keyword evidence="7" id="KW-0378">Hydrolase</keyword>
<dbReference type="NCBIfam" id="NF010068">
    <property type="entry name" value="PRK13548.1"/>
    <property type="match status" value="1"/>
</dbReference>
<evidence type="ECO:0000259" key="6">
    <source>
        <dbReference type="PROSITE" id="PS50893"/>
    </source>
</evidence>
<protein>
    <submittedName>
        <fullName evidence="7">Hemin import ATP-binding protein HmuV</fullName>
        <ecNumber evidence="7">3.6.3.-</ecNumber>
    </submittedName>
</protein>
<dbReference type="OrthoDB" id="9805601at2"/>
<keyword evidence="3 7" id="KW-0067">ATP-binding</keyword>
<dbReference type="Pfam" id="PF00005">
    <property type="entry name" value="ABC_tran"/>
    <property type="match status" value="1"/>
</dbReference>
<evidence type="ECO:0000256" key="1">
    <source>
        <dbReference type="ARBA" id="ARBA00022448"/>
    </source>
</evidence>
<reference evidence="7 8" key="1">
    <citation type="submission" date="2017-03" db="EMBL/GenBank/DDBJ databases">
        <authorList>
            <person name="Afonso C.L."/>
            <person name="Miller P.J."/>
            <person name="Scott M.A."/>
            <person name="Spackman E."/>
            <person name="Goraichik I."/>
            <person name="Dimitrov K.M."/>
            <person name="Suarez D.L."/>
            <person name="Swayne D.E."/>
        </authorList>
    </citation>
    <scope>NUCLEOTIDE SEQUENCE [LARGE SCALE GENOMIC DNA]</scope>
    <source>
        <strain evidence="7 8">CECT 8625</strain>
    </source>
</reference>
<evidence type="ECO:0000256" key="2">
    <source>
        <dbReference type="ARBA" id="ARBA00022741"/>
    </source>
</evidence>
<organism evidence="7 8">
    <name type="scientific">Roseivivax jejudonensis</name>
    <dbReference type="NCBI Taxonomy" id="1529041"/>
    <lineage>
        <taxon>Bacteria</taxon>
        <taxon>Pseudomonadati</taxon>
        <taxon>Pseudomonadota</taxon>
        <taxon>Alphaproteobacteria</taxon>
        <taxon>Rhodobacterales</taxon>
        <taxon>Roseobacteraceae</taxon>
        <taxon>Roseivivax</taxon>
    </lineage>
</organism>
<comment type="function">
    <text evidence="5">Part of the ABC transporter complex HmuTUV involved in hemin import. Responsible for energy coupling to the transport system.</text>
</comment>
<dbReference type="Gene3D" id="3.40.50.300">
    <property type="entry name" value="P-loop containing nucleotide triphosphate hydrolases"/>
    <property type="match status" value="1"/>
</dbReference>
<dbReference type="InterPro" id="IPR003439">
    <property type="entry name" value="ABC_transporter-like_ATP-bd"/>
</dbReference>
<evidence type="ECO:0000256" key="3">
    <source>
        <dbReference type="ARBA" id="ARBA00022840"/>
    </source>
</evidence>
<dbReference type="SUPFAM" id="SSF52540">
    <property type="entry name" value="P-loop containing nucleoside triphosphate hydrolases"/>
    <property type="match status" value="1"/>
</dbReference>
<name>A0A1X6Z2P8_9RHOB</name>
<dbReference type="GO" id="GO:0005524">
    <property type="term" value="F:ATP binding"/>
    <property type="evidence" value="ECO:0007669"/>
    <property type="project" value="UniProtKB-KW"/>
</dbReference>
<dbReference type="AlphaFoldDB" id="A0A1X6Z2P8"/>
<dbReference type="CDD" id="cd03214">
    <property type="entry name" value="ABC_Iron-Siderophores_B12_Hemin"/>
    <property type="match status" value="1"/>
</dbReference>
<dbReference type="InterPro" id="IPR027417">
    <property type="entry name" value="P-loop_NTPase"/>
</dbReference>
<dbReference type="PANTHER" id="PTHR42794">
    <property type="entry name" value="HEMIN IMPORT ATP-BINDING PROTEIN HMUV"/>
    <property type="match status" value="1"/>
</dbReference>